<dbReference type="RefSeq" id="XP_035436517.2">
    <property type="nucleotide sequence ID" value="XM_035580624.2"/>
</dbReference>
<dbReference type="AlphaFoldDB" id="A0A9R0EIC8"/>
<name>A0A9R0EIC8_SPOFR</name>
<dbReference type="PRINTS" id="PR00080">
    <property type="entry name" value="SDRFAMILY"/>
</dbReference>
<dbReference type="PANTHER" id="PTHR44229:SF8">
    <property type="entry name" value="ALCOHOL DEHYDROGENASE-RELATED"/>
    <property type="match status" value="1"/>
</dbReference>
<evidence type="ECO:0000256" key="3">
    <source>
        <dbReference type="RuleBase" id="RU000363"/>
    </source>
</evidence>
<proteinExistence type="inferred from homology"/>
<dbReference type="GO" id="GO:0016616">
    <property type="term" value="F:oxidoreductase activity, acting on the CH-OH group of donors, NAD or NADP as acceptor"/>
    <property type="evidence" value="ECO:0007669"/>
    <property type="project" value="TreeGrafter"/>
</dbReference>
<gene>
    <name evidence="5" type="primary">LOC118266956</name>
</gene>
<dbReference type="GO" id="GO:0005737">
    <property type="term" value="C:cytoplasm"/>
    <property type="evidence" value="ECO:0007669"/>
    <property type="project" value="TreeGrafter"/>
</dbReference>
<dbReference type="SUPFAM" id="SSF51735">
    <property type="entry name" value="NAD(P)-binding Rossmann-fold domains"/>
    <property type="match status" value="1"/>
</dbReference>
<dbReference type="Pfam" id="PF00106">
    <property type="entry name" value="adh_short"/>
    <property type="match status" value="1"/>
</dbReference>
<dbReference type="InterPro" id="IPR036291">
    <property type="entry name" value="NAD(P)-bd_dom_sf"/>
</dbReference>
<accession>A0A9R0EIC8</accession>
<dbReference type="InterPro" id="IPR020904">
    <property type="entry name" value="Sc_DH/Rdtase_CS"/>
</dbReference>
<evidence type="ECO:0000313" key="5">
    <source>
        <dbReference type="RefSeq" id="XP_035436517.2"/>
    </source>
</evidence>
<evidence type="ECO:0000256" key="1">
    <source>
        <dbReference type="ARBA" id="ARBA00006484"/>
    </source>
</evidence>
<reference evidence="5" key="1">
    <citation type="submission" date="2025-08" db="UniProtKB">
        <authorList>
            <consortium name="RefSeq"/>
        </authorList>
    </citation>
    <scope>IDENTIFICATION</scope>
    <source>
        <tissue evidence="5">Whole larval tissue</tissue>
    </source>
</reference>
<evidence type="ECO:0000256" key="2">
    <source>
        <dbReference type="ARBA" id="ARBA00023002"/>
    </source>
</evidence>
<dbReference type="PRINTS" id="PR00081">
    <property type="entry name" value="GDHRDH"/>
</dbReference>
<sequence length="332" mass="36978">MATSRALLASRNYFSSVIFTNQKCNTTPTPCQSQSINSSRYLLKKPLCDINLIRGLHTRSKDAVKYDWQNAALIVVGACKGIGAHVLKMALNEGVESVTNLDINEKAGFAMQYELNQKYSDKNKVRFLKCDITDEHQHIDTLQNLLVDRRKTYVIVNNAGLIEQRPDMSKEAIDSNVVAIVTSSVTALELMRKDEKGSGGAIINLAPVSILCHLPYFQCYNATKSSILTFNMSLGDEEFFSKTGVRVLSVCYGATDEGLVPIVNAKDKEEIEKLMKTKEGLLTKEKAAAKAVIEIYKTGRTGSTWLSKEIKPAEDITEFIKNIYSDTTEIQW</sequence>
<evidence type="ECO:0000313" key="4">
    <source>
        <dbReference type="Proteomes" id="UP000829999"/>
    </source>
</evidence>
<dbReference type="PROSITE" id="PS00061">
    <property type="entry name" value="ADH_SHORT"/>
    <property type="match status" value="1"/>
</dbReference>
<dbReference type="OrthoDB" id="417891at2759"/>
<dbReference type="GeneID" id="118266956"/>
<dbReference type="InterPro" id="IPR002347">
    <property type="entry name" value="SDR_fam"/>
</dbReference>
<keyword evidence="4" id="KW-1185">Reference proteome</keyword>
<keyword evidence="2" id="KW-0560">Oxidoreductase</keyword>
<protein>
    <submittedName>
        <fullName evidence="5">15-hydroxyprostaglandin dehydrogenase [NAD(+)]</fullName>
    </submittedName>
</protein>
<organism evidence="4 5">
    <name type="scientific">Spodoptera frugiperda</name>
    <name type="common">Fall armyworm</name>
    <dbReference type="NCBI Taxonomy" id="7108"/>
    <lineage>
        <taxon>Eukaryota</taxon>
        <taxon>Metazoa</taxon>
        <taxon>Ecdysozoa</taxon>
        <taxon>Arthropoda</taxon>
        <taxon>Hexapoda</taxon>
        <taxon>Insecta</taxon>
        <taxon>Pterygota</taxon>
        <taxon>Neoptera</taxon>
        <taxon>Endopterygota</taxon>
        <taxon>Lepidoptera</taxon>
        <taxon>Glossata</taxon>
        <taxon>Ditrysia</taxon>
        <taxon>Noctuoidea</taxon>
        <taxon>Noctuidae</taxon>
        <taxon>Amphipyrinae</taxon>
        <taxon>Spodoptera</taxon>
    </lineage>
</organism>
<dbReference type="Proteomes" id="UP000829999">
    <property type="component" value="Chromosome 23"/>
</dbReference>
<dbReference type="Gene3D" id="3.40.50.720">
    <property type="entry name" value="NAD(P)-binding Rossmann-like Domain"/>
    <property type="match status" value="1"/>
</dbReference>
<comment type="similarity">
    <text evidence="1 3">Belongs to the short-chain dehydrogenases/reductases (SDR) family.</text>
</comment>
<dbReference type="PANTHER" id="PTHR44229">
    <property type="entry name" value="15-HYDROXYPROSTAGLANDIN DEHYDROGENASE [NAD(+)]"/>
    <property type="match status" value="1"/>
</dbReference>